<dbReference type="PIRSF" id="PIRSF000124">
    <property type="entry name" value="UDPglc_GDPman_dh"/>
    <property type="match status" value="1"/>
</dbReference>
<feature type="binding site" evidence="9">
    <location>
        <begin position="176"/>
        <end position="179"/>
    </location>
    <ligand>
        <name>substrate</name>
    </ligand>
</feature>
<keyword evidence="4 7" id="KW-0560">Oxidoreductase</keyword>
<dbReference type="InterPro" id="IPR014027">
    <property type="entry name" value="UDP-Glc/GDP-Man_DH_C"/>
</dbReference>
<evidence type="ECO:0000256" key="9">
    <source>
        <dbReference type="PIRSR" id="PIRSR500134-2"/>
    </source>
</evidence>
<dbReference type="InterPro" id="IPR028356">
    <property type="entry name" value="UDPglc_DH_euk"/>
</dbReference>
<dbReference type="GO" id="GO:0003979">
    <property type="term" value="F:UDP-glucose 6-dehydrogenase activity"/>
    <property type="evidence" value="ECO:0007669"/>
    <property type="project" value="UniProtKB-EC"/>
</dbReference>
<dbReference type="Proteomes" id="UP000800039">
    <property type="component" value="Unassembled WGS sequence"/>
</dbReference>
<dbReference type="InterPro" id="IPR017476">
    <property type="entry name" value="UDP-Glc/GDP-Man"/>
</dbReference>
<dbReference type="Pfam" id="PF03721">
    <property type="entry name" value="UDPG_MGDP_dh_N"/>
    <property type="match status" value="1"/>
</dbReference>
<evidence type="ECO:0000256" key="10">
    <source>
        <dbReference type="PIRSR" id="PIRSR500134-3"/>
    </source>
</evidence>
<dbReference type="PIRSF" id="PIRSF500134">
    <property type="entry name" value="UDPglc_DH_bac"/>
    <property type="match status" value="1"/>
</dbReference>
<gene>
    <name evidence="12" type="ORF">K460DRAFT_380422</name>
</gene>
<evidence type="ECO:0000313" key="12">
    <source>
        <dbReference type="EMBL" id="KAF1842616.1"/>
    </source>
</evidence>
<dbReference type="Gene3D" id="1.20.5.100">
    <property type="entry name" value="Cytochrome c1, transmembrane anchor, C-terminal"/>
    <property type="match status" value="1"/>
</dbReference>
<dbReference type="GeneID" id="63852511"/>
<proteinExistence type="inferred from homology"/>
<evidence type="ECO:0000256" key="2">
    <source>
        <dbReference type="ARBA" id="ARBA00006601"/>
    </source>
</evidence>
<dbReference type="AlphaFoldDB" id="A0A9P4L561"/>
<dbReference type="SUPFAM" id="SSF48179">
    <property type="entry name" value="6-phosphogluconate dehydrogenase C-terminal domain-like"/>
    <property type="match status" value="1"/>
</dbReference>
<dbReference type="OrthoDB" id="5059218at2759"/>
<comment type="caution">
    <text evidence="12">The sequence shown here is derived from an EMBL/GenBank/DDBJ whole genome shotgun (WGS) entry which is preliminary data.</text>
</comment>
<dbReference type="PANTHER" id="PTHR11374:SF3">
    <property type="entry name" value="UDP-GLUCOSE 6-DEHYDROGENASE"/>
    <property type="match status" value="1"/>
</dbReference>
<keyword evidence="13" id="KW-1185">Reference proteome</keyword>
<dbReference type="Gene3D" id="3.40.50.720">
    <property type="entry name" value="NAD(P)-binding Rossmann-like Domain"/>
    <property type="match status" value="2"/>
</dbReference>
<protein>
    <recommendedName>
        <fullName evidence="3 7">UDP-glucose 6-dehydrogenase</fullName>
        <ecNumber evidence="3 7">1.1.1.22</ecNumber>
    </recommendedName>
</protein>
<evidence type="ECO:0000259" key="11">
    <source>
        <dbReference type="SMART" id="SM00984"/>
    </source>
</evidence>
<dbReference type="PANTHER" id="PTHR11374">
    <property type="entry name" value="UDP-GLUCOSE DEHYDROGENASE/UDP-MANNAC DEHYDROGENASE"/>
    <property type="match status" value="1"/>
</dbReference>
<feature type="binding site" evidence="10">
    <location>
        <position position="179"/>
    </location>
    <ligand>
        <name>NAD(+)</name>
        <dbReference type="ChEBI" id="CHEBI:57540"/>
    </ligand>
</feature>
<feature type="binding site" evidence="9">
    <location>
        <position position="286"/>
    </location>
    <ligand>
        <name>substrate</name>
    </ligand>
</feature>
<dbReference type="Pfam" id="PF00984">
    <property type="entry name" value="UDPG_MGDP_dh"/>
    <property type="match status" value="1"/>
</dbReference>
<dbReference type="Pfam" id="PF03720">
    <property type="entry name" value="UDPG_MGDP_dh_C"/>
    <property type="match status" value="1"/>
</dbReference>
<evidence type="ECO:0000256" key="7">
    <source>
        <dbReference type="PIRNR" id="PIRNR000124"/>
    </source>
</evidence>
<feature type="active site" description="Nucleophile" evidence="8">
    <location>
        <position position="289"/>
    </location>
</feature>
<evidence type="ECO:0000256" key="6">
    <source>
        <dbReference type="ARBA" id="ARBA00047473"/>
    </source>
</evidence>
<reference evidence="12" key="1">
    <citation type="submission" date="2020-01" db="EMBL/GenBank/DDBJ databases">
        <authorList>
            <consortium name="DOE Joint Genome Institute"/>
            <person name="Haridas S."/>
            <person name="Albert R."/>
            <person name="Binder M."/>
            <person name="Bloem J."/>
            <person name="Labutti K."/>
            <person name="Salamov A."/>
            <person name="Andreopoulos B."/>
            <person name="Baker S.E."/>
            <person name="Barry K."/>
            <person name="Bills G."/>
            <person name="Bluhm B.H."/>
            <person name="Cannon C."/>
            <person name="Castanera R."/>
            <person name="Culley D.E."/>
            <person name="Daum C."/>
            <person name="Ezra D."/>
            <person name="Gonzalez J.B."/>
            <person name="Henrissat B."/>
            <person name="Kuo A."/>
            <person name="Liang C."/>
            <person name="Lipzen A."/>
            <person name="Lutzoni F."/>
            <person name="Magnuson J."/>
            <person name="Mondo S."/>
            <person name="Nolan M."/>
            <person name="Ohm R."/>
            <person name="Pangilinan J."/>
            <person name="Park H.-J."/>
            <person name="Ramirez L."/>
            <person name="Alfaro M."/>
            <person name="Sun H."/>
            <person name="Tritt A."/>
            <person name="Yoshinaga Y."/>
            <person name="Zwiers L.-H."/>
            <person name="Turgeon B.G."/>
            <person name="Goodwin S.B."/>
            <person name="Spatafora J.W."/>
            <person name="Crous P.W."/>
            <person name="Grigoriev I.V."/>
        </authorList>
    </citation>
    <scope>NUCLEOTIDE SEQUENCE</scope>
    <source>
        <strain evidence="12">CBS 394.84</strain>
    </source>
</reference>
<feature type="binding site" evidence="9">
    <location>
        <position position="331"/>
    </location>
    <ligand>
        <name>substrate</name>
    </ligand>
</feature>
<accession>A0A9P4L561</accession>
<feature type="binding site" evidence="9">
    <location>
        <position position="233"/>
    </location>
    <ligand>
        <name>substrate</name>
    </ligand>
</feature>
<evidence type="ECO:0000256" key="8">
    <source>
        <dbReference type="PIRSR" id="PIRSR500134-1"/>
    </source>
</evidence>
<dbReference type="EMBL" id="ML976618">
    <property type="protein sequence ID" value="KAF1842616.1"/>
    <property type="molecule type" value="Genomic_DNA"/>
</dbReference>
<sequence length="464" mass="50478">MTINQVSKICYVGAGYVGGTSAAVMALANPGIQVIVVDTSRAKTDRWNSKHVPINEAGLDLVIRITRDGLSEHDSAQPQRAANLVFSTDCSRHVREADIIFLTVSTSTKDYGEGAGAAIDIGDLKIAVETIAVAAKPGAIIVEKSTVPCKTAQMIQDILQYHRPGVPFEVLSNPEFLAEGTAVMDLLRPSRVLIGSGKTASGLAAAEKLASLYHWISPEKILRANHWSAELAKLASNAILAQRLSSINTIGAMCEAIGADITEVSRAVGMDPRIGPSYLQSGLGFGGSCLRKDTLGLAYLAEVDRFVERVIQSFHGTLRGKKLVVFGYAFKENISDSRESQSIQVIRQLLLEQPEEITVYDPGCDLDFMQDELLRTLSPMNSPVKTYQNPYEACEGASAVLILTPWEAFKARSSPWCQPVNWGSLLKHMKQPRWVFDTRRQVQAEELEKLGCKVVTLGRSSFGA</sequence>
<feature type="binding site" evidence="9">
    <location>
        <begin position="278"/>
        <end position="282"/>
    </location>
    <ligand>
        <name>substrate</name>
    </ligand>
</feature>
<evidence type="ECO:0000256" key="3">
    <source>
        <dbReference type="ARBA" id="ARBA00012954"/>
    </source>
</evidence>
<dbReference type="InterPro" id="IPR036291">
    <property type="entry name" value="NAD(P)-bd_dom_sf"/>
</dbReference>
<feature type="binding site" evidence="10">
    <location>
        <position position="338"/>
    </location>
    <ligand>
        <name>NAD(+)</name>
        <dbReference type="ChEBI" id="CHEBI:57540"/>
    </ligand>
</feature>
<dbReference type="InterPro" id="IPR001732">
    <property type="entry name" value="UDP-Glc/GDP-Man_DH_N"/>
</dbReference>
<feature type="binding site" evidence="10">
    <location>
        <position position="146"/>
    </location>
    <ligand>
        <name>NAD(+)</name>
        <dbReference type="ChEBI" id="CHEBI:57540"/>
    </ligand>
</feature>
<evidence type="ECO:0000256" key="5">
    <source>
        <dbReference type="ARBA" id="ARBA00023027"/>
    </source>
</evidence>
<comment type="pathway">
    <text evidence="1">Nucleotide-sugar biosynthesis; UDP-alpha-D-glucuronate biosynthesis; UDP-alpha-D-glucuronate from UDP-alpha-D-glucose: step 1/1.</text>
</comment>
<comment type="similarity">
    <text evidence="2 7">Belongs to the UDP-glucose/GDP-mannose dehydrogenase family.</text>
</comment>
<feature type="domain" description="UDP-glucose/GDP-mannose dehydrogenase C-terminal" evidence="11">
    <location>
        <begin position="324"/>
        <end position="444"/>
    </location>
</feature>
<evidence type="ECO:0000256" key="4">
    <source>
        <dbReference type="ARBA" id="ARBA00023002"/>
    </source>
</evidence>
<dbReference type="NCBIfam" id="TIGR03026">
    <property type="entry name" value="NDP-sugDHase"/>
    <property type="match status" value="1"/>
</dbReference>
<dbReference type="SUPFAM" id="SSF51735">
    <property type="entry name" value="NAD(P)-binding Rossmann-fold domains"/>
    <property type="match status" value="1"/>
</dbReference>
<evidence type="ECO:0000313" key="13">
    <source>
        <dbReference type="Proteomes" id="UP000800039"/>
    </source>
</evidence>
<dbReference type="InterPro" id="IPR014026">
    <property type="entry name" value="UDP-Glc/GDP-Man_DH_dimer"/>
</dbReference>
<feature type="binding site" evidence="10">
    <location>
        <position position="292"/>
    </location>
    <ligand>
        <name>NAD(+)</name>
        <dbReference type="ChEBI" id="CHEBI:57540"/>
    </ligand>
</feature>
<dbReference type="GO" id="GO:0051287">
    <property type="term" value="F:NAD binding"/>
    <property type="evidence" value="ECO:0007669"/>
    <property type="project" value="InterPro"/>
</dbReference>
<comment type="catalytic activity">
    <reaction evidence="6 7">
        <text>UDP-alpha-D-glucose + 2 NAD(+) + H2O = UDP-alpha-D-glucuronate + 2 NADH + 3 H(+)</text>
        <dbReference type="Rhea" id="RHEA:23596"/>
        <dbReference type="ChEBI" id="CHEBI:15377"/>
        <dbReference type="ChEBI" id="CHEBI:15378"/>
        <dbReference type="ChEBI" id="CHEBI:57540"/>
        <dbReference type="ChEBI" id="CHEBI:57945"/>
        <dbReference type="ChEBI" id="CHEBI:58052"/>
        <dbReference type="ChEBI" id="CHEBI:58885"/>
        <dbReference type="EC" id="1.1.1.22"/>
    </reaction>
</comment>
<dbReference type="InterPro" id="IPR008927">
    <property type="entry name" value="6-PGluconate_DH-like_C_sf"/>
</dbReference>
<feature type="binding site" evidence="10">
    <location>
        <position position="43"/>
    </location>
    <ligand>
        <name>NAD(+)</name>
        <dbReference type="ChEBI" id="CHEBI:57540"/>
    </ligand>
</feature>
<keyword evidence="5 7" id="KW-0520">NAD</keyword>
<dbReference type="GO" id="GO:0006024">
    <property type="term" value="P:glycosaminoglycan biosynthetic process"/>
    <property type="evidence" value="ECO:0007669"/>
    <property type="project" value="TreeGrafter"/>
</dbReference>
<dbReference type="SMART" id="SM00984">
    <property type="entry name" value="UDPG_MGDP_dh_C"/>
    <property type="match status" value="1"/>
</dbReference>
<dbReference type="EC" id="1.1.1.22" evidence="3 7"/>
<dbReference type="InterPro" id="IPR028357">
    <property type="entry name" value="UDPglc_DH_bac"/>
</dbReference>
<name>A0A9P4L561_9PLEO</name>
<dbReference type="InterPro" id="IPR036220">
    <property type="entry name" value="UDP-Glc/GDP-Man_DH_C_sf"/>
</dbReference>
<evidence type="ECO:0000256" key="1">
    <source>
        <dbReference type="ARBA" id="ARBA00004701"/>
    </source>
</evidence>
<dbReference type="RefSeq" id="XP_040785179.1">
    <property type="nucleotide sequence ID" value="XM_040935260.1"/>
</dbReference>
<feature type="binding site" evidence="10">
    <location>
        <position position="38"/>
    </location>
    <ligand>
        <name>NAD(+)</name>
        <dbReference type="ChEBI" id="CHEBI:57540"/>
    </ligand>
</feature>
<feature type="binding site" evidence="10">
    <location>
        <position position="106"/>
    </location>
    <ligand>
        <name>NAD(+)</name>
        <dbReference type="ChEBI" id="CHEBI:57540"/>
    </ligand>
</feature>
<dbReference type="SUPFAM" id="SSF52413">
    <property type="entry name" value="UDP-glucose/GDP-mannose dehydrogenase C-terminal domain"/>
    <property type="match status" value="1"/>
</dbReference>
<dbReference type="GO" id="GO:0000271">
    <property type="term" value="P:polysaccharide biosynthetic process"/>
    <property type="evidence" value="ECO:0007669"/>
    <property type="project" value="InterPro"/>
</dbReference>
<dbReference type="GO" id="GO:0005634">
    <property type="term" value="C:nucleus"/>
    <property type="evidence" value="ECO:0007669"/>
    <property type="project" value="TreeGrafter"/>
</dbReference>
<organism evidence="12 13">
    <name type="scientific">Cucurbitaria berberidis CBS 394.84</name>
    <dbReference type="NCBI Taxonomy" id="1168544"/>
    <lineage>
        <taxon>Eukaryota</taxon>
        <taxon>Fungi</taxon>
        <taxon>Dikarya</taxon>
        <taxon>Ascomycota</taxon>
        <taxon>Pezizomycotina</taxon>
        <taxon>Dothideomycetes</taxon>
        <taxon>Pleosporomycetidae</taxon>
        <taxon>Pleosporales</taxon>
        <taxon>Pleosporineae</taxon>
        <taxon>Cucurbitariaceae</taxon>
        <taxon>Cucurbitaria</taxon>
    </lineage>
</organism>